<dbReference type="AlphaFoldDB" id="A0A2N5X0V0"/>
<dbReference type="OrthoDB" id="9793746at2"/>
<reference evidence="2 3" key="1">
    <citation type="submission" date="2018-01" db="EMBL/GenBank/DDBJ databases">
        <title>The draft genome sequence of Halioglobus lutimaris HF004.</title>
        <authorList>
            <person name="Du Z.-J."/>
            <person name="Shi M.-J."/>
        </authorList>
    </citation>
    <scope>NUCLEOTIDE SEQUENCE [LARGE SCALE GENOMIC DNA]</scope>
    <source>
        <strain evidence="2 3">HF004</strain>
    </source>
</reference>
<feature type="transmembrane region" description="Helical" evidence="1">
    <location>
        <begin position="278"/>
        <end position="297"/>
    </location>
</feature>
<gene>
    <name evidence="2" type="ORF">C0039_14160</name>
</gene>
<evidence type="ECO:0000313" key="2">
    <source>
        <dbReference type="EMBL" id="PLW68098.1"/>
    </source>
</evidence>
<accession>A0A2N5X0V0</accession>
<organism evidence="2 3">
    <name type="scientific">Pseudohalioglobus lutimaris</name>
    <dbReference type="NCBI Taxonomy" id="1737061"/>
    <lineage>
        <taxon>Bacteria</taxon>
        <taxon>Pseudomonadati</taxon>
        <taxon>Pseudomonadota</taxon>
        <taxon>Gammaproteobacteria</taxon>
        <taxon>Cellvibrionales</taxon>
        <taxon>Halieaceae</taxon>
        <taxon>Pseudohalioglobus</taxon>
    </lineage>
</organism>
<feature type="transmembrane region" description="Helical" evidence="1">
    <location>
        <begin position="96"/>
        <end position="114"/>
    </location>
</feature>
<dbReference type="InterPro" id="IPR007163">
    <property type="entry name" value="VCA0040-like"/>
</dbReference>
<dbReference type="RefSeq" id="WP_101518418.1">
    <property type="nucleotide sequence ID" value="NZ_PKUS01000019.1"/>
</dbReference>
<proteinExistence type="predicted"/>
<feature type="transmembrane region" description="Helical" evidence="1">
    <location>
        <begin position="126"/>
        <end position="146"/>
    </location>
</feature>
<feature type="transmembrane region" description="Helical" evidence="1">
    <location>
        <begin position="226"/>
        <end position="243"/>
    </location>
</feature>
<dbReference type="PANTHER" id="PTHR37308">
    <property type="entry name" value="INTEGRAL MEMBRANE PROTEIN"/>
    <property type="match status" value="1"/>
</dbReference>
<keyword evidence="1" id="KW-0812">Transmembrane</keyword>
<dbReference type="Pfam" id="PF04018">
    <property type="entry name" value="VCA0040-like"/>
    <property type="match status" value="1"/>
</dbReference>
<feature type="transmembrane region" description="Helical" evidence="1">
    <location>
        <begin position="158"/>
        <end position="181"/>
    </location>
</feature>
<dbReference type="PANTHER" id="PTHR37308:SF1">
    <property type="entry name" value="POLYPRENYL-PHOSPHATE TRANSPORTER"/>
    <property type="match status" value="1"/>
</dbReference>
<evidence type="ECO:0000256" key="1">
    <source>
        <dbReference type="SAM" id="Phobius"/>
    </source>
</evidence>
<keyword evidence="3" id="KW-1185">Reference proteome</keyword>
<keyword evidence="1" id="KW-1133">Transmembrane helix</keyword>
<feature type="transmembrane region" description="Helical" evidence="1">
    <location>
        <begin position="193"/>
        <end position="214"/>
    </location>
</feature>
<dbReference type="EMBL" id="PKUS01000019">
    <property type="protein sequence ID" value="PLW68098.1"/>
    <property type="molecule type" value="Genomic_DNA"/>
</dbReference>
<sequence>MSAMGVFVRGLLMGAADIVPGVSGGTVAFITGIYDTLLSSIRAVDLHFARLLLQGDIRNAWEHVNGAFLLALLAGIGTSIFSLARIISWLLENHPVPLWAFFFGLILASALVLLRQVETWTAPRSLSLVVGMAIAVTIALAPVVNLDFGLPGVFLSGFLAICAMILPGISGSFILVLLGMYGTVLAALKSLDLGFILVFGVGAAAGLMCFSRLLHYLLHRFHEGTMALLTGFLFGSLLVVWPWKRVLVWVEGSHGQLKPAQQLPVSPIDFTVATGHDAQIALCVGLMLAGFMLVWFIDTRWGRAERARQPA</sequence>
<feature type="transmembrane region" description="Helical" evidence="1">
    <location>
        <begin position="12"/>
        <end position="34"/>
    </location>
</feature>
<dbReference type="Proteomes" id="UP000235005">
    <property type="component" value="Unassembled WGS sequence"/>
</dbReference>
<protein>
    <submittedName>
        <fullName evidence="2">DUF368 domain-containing protein</fullName>
    </submittedName>
</protein>
<evidence type="ECO:0000313" key="3">
    <source>
        <dbReference type="Proteomes" id="UP000235005"/>
    </source>
</evidence>
<feature type="transmembrane region" description="Helical" evidence="1">
    <location>
        <begin position="66"/>
        <end position="84"/>
    </location>
</feature>
<keyword evidence="1" id="KW-0472">Membrane</keyword>
<comment type="caution">
    <text evidence="2">The sequence shown here is derived from an EMBL/GenBank/DDBJ whole genome shotgun (WGS) entry which is preliminary data.</text>
</comment>
<name>A0A2N5X0V0_9GAMM</name>